<reference evidence="7" key="1">
    <citation type="journal article" date="2019" name="Int. J. Syst. Evol. Microbiol.">
        <title>The Global Catalogue of Microorganisms (GCM) 10K type strain sequencing project: providing services to taxonomists for standard genome sequencing and annotation.</title>
        <authorList>
            <consortium name="The Broad Institute Genomics Platform"/>
            <consortium name="The Broad Institute Genome Sequencing Center for Infectious Disease"/>
            <person name="Wu L."/>
            <person name="Ma J."/>
        </authorList>
    </citation>
    <scope>NUCLEOTIDE SEQUENCE [LARGE SCALE GENOMIC DNA]</scope>
    <source>
        <strain evidence="7">CGMCC 1.12859</strain>
    </source>
</reference>
<dbReference type="RefSeq" id="WP_345704646.1">
    <property type="nucleotide sequence ID" value="NZ_BAABKV010000001.1"/>
</dbReference>
<dbReference type="InterPro" id="IPR011251">
    <property type="entry name" value="Luciferase-like_dom"/>
</dbReference>
<feature type="domain" description="Luciferase-like" evidence="5">
    <location>
        <begin position="44"/>
        <end position="348"/>
    </location>
</feature>
<protein>
    <submittedName>
        <fullName evidence="6">LLM class flavin-dependent oxidoreductase</fullName>
        <ecNumber evidence="6">1.-.-.-</ecNumber>
    </submittedName>
</protein>
<dbReference type="Gene3D" id="3.20.20.30">
    <property type="entry name" value="Luciferase-like domain"/>
    <property type="match status" value="1"/>
</dbReference>
<evidence type="ECO:0000313" key="6">
    <source>
        <dbReference type="EMBL" id="MFC7184891.1"/>
    </source>
</evidence>
<organism evidence="6 7">
    <name type="scientific">Kitasatospora paranensis</name>
    <dbReference type="NCBI Taxonomy" id="258053"/>
    <lineage>
        <taxon>Bacteria</taxon>
        <taxon>Bacillati</taxon>
        <taxon>Actinomycetota</taxon>
        <taxon>Actinomycetes</taxon>
        <taxon>Kitasatosporales</taxon>
        <taxon>Streptomycetaceae</taxon>
        <taxon>Kitasatospora</taxon>
    </lineage>
</organism>
<dbReference type="SUPFAM" id="SSF51679">
    <property type="entry name" value="Bacterial luciferase-like"/>
    <property type="match status" value="1"/>
</dbReference>
<dbReference type="GO" id="GO:0016491">
    <property type="term" value="F:oxidoreductase activity"/>
    <property type="evidence" value="ECO:0007669"/>
    <property type="project" value="UniProtKB-KW"/>
</dbReference>
<sequence>MSTVEFIGIAATRPVSETGAASASAAVPGADSAASAVTAQSGSGSPSGAVIQPGYLKALATAHEEAGFDRVLVAHSSASPDGFTVADQVLTHTDRLGVLLAHRPGFVAPTLAARKFATLDAFHPGRVALHVITGGDDADQARDGDLSDKPTRYRRTDEFLEIVRRSWDSAEPFDHEGEFYTVRGALSGVRPERPIPVYFGGASQDAIRVGGRHADVYAFWGEPLAGIAERIRQVRAAAAPYGRDPRFSVSLRPIPAATEAEAWQRAQEILRLTKERVGDLRRHFNLDHSAQHGSQRLLAYADQAEVHDKRLWTAIAKATGAAGNSTALVGSYEQVAESLLDYTALGVSTLLIRGFDPLADARDYGELVRLVREQAVGTAELAGAGRP</sequence>
<keyword evidence="3 6" id="KW-0560">Oxidoreductase</keyword>
<evidence type="ECO:0000256" key="3">
    <source>
        <dbReference type="ARBA" id="ARBA00023002"/>
    </source>
</evidence>
<keyword evidence="1" id="KW-0285">Flavoprotein</keyword>
<dbReference type="EMBL" id="JBHTAJ010000126">
    <property type="protein sequence ID" value="MFC7184891.1"/>
    <property type="molecule type" value="Genomic_DNA"/>
</dbReference>
<evidence type="ECO:0000256" key="1">
    <source>
        <dbReference type="ARBA" id="ARBA00022630"/>
    </source>
</evidence>
<dbReference type="PANTHER" id="PTHR42847">
    <property type="entry name" value="ALKANESULFONATE MONOOXYGENASE"/>
    <property type="match status" value="1"/>
</dbReference>
<keyword evidence="4" id="KW-0503">Monooxygenase</keyword>
<dbReference type="Proteomes" id="UP001596435">
    <property type="component" value="Unassembled WGS sequence"/>
</dbReference>
<dbReference type="PANTHER" id="PTHR42847:SF9">
    <property type="entry name" value="BLL6451 PROTEIN"/>
    <property type="match status" value="1"/>
</dbReference>
<name>A0ABW2G627_9ACTN</name>
<dbReference type="Pfam" id="PF00296">
    <property type="entry name" value="Bac_luciferase"/>
    <property type="match status" value="1"/>
</dbReference>
<dbReference type="InterPro" id="IPR036661">
    <property type="entry name" value="Luciferase-like_sf"/>
</dbReference>
<keyword evidence="7" id="KW-1185">Reference proteome</keyword>
<gene>
    <name evidence="6" type="ORF">ACFQMG_35635</name>
</gene>
<evidence type="ECO:0000313" key="7">
    <source>
        <dbReference type="Proteomes" id="UP001596435"/>
    </source>
</evidence>
<dbReference type="EC" id="1.-.-.-" evidence="6"/>
<dbReference type="CDD" id="cd01094">
    <property type="entry name" value="Alkanesulfonate_monoxygenase"/>
    <property type="match status" value="1"/>
</dbReference>
<accession>A0ABW2G627</accession>
<proteinExistence type="predicted"/>
<evidence type="ECO:0000259" key="5">
    <source>
        <dbReference type="Pfam" id="PF00296"/>
    </source>
</evidence>
<dbReference type="InterPro" id="IPR050172">
    <property type="entry name" value="SsuD_RutA_monooxygenase"/>
</dbReference>
<evidence type="ECO:0000256" key="4">
    <source>
        <dbReference type="ARBA" id="ARBA00023033"/>
    </source>
</evidence>
<keyword evidence="2" id="KW-0288">FMN</keyword>
<evidence type="ECO:0000256" key="2">
    <source>
        <dbReference type="ARBA" id="ARBA00022643"/>
    </source>
</evidence>
<comment type="caution">
    <text evidence="6">The sequence shown here is derived from an EMBL/GenBank/DDBJ whole genome shotgun (WGS) entry which is preliminary data.</text>
</comment>